<keyword evidence="1" id="KW-0614">Plasmid</keyword>
<gene>
    <name evidence="1" type="ordered locus">pYV0048</name>
</gene>
<dbReference type="KEGG" id="yps:pYV0048"/>
<reference evidence="1 2" key="1">
    <citation type="journal article" date="2004" name="Proc. Natl. Acad. Sci. U.S.A.">
        <title>Insights into the evolution of Yersinia pestis through whole-genome comparison with Yersinia pseudotuberculosis.</title>
        <authorList>
            <person name="Chain P.S.G."/>
            <person name="Carniel E."/>
            <person name="Larimer F.W."/>
            <person name="Lamerdin J."/>
            <person name="Stoutland P.O."/>
            <person name="Regala W.M."/>
            <person name="Georgescu A.M."/>
            <person name="Vergez L.M."/>
            <person name="Land M.L."/>
            <person name="Motin V.L."/>
            <person name="Brubaker R.R."/>
            <person name="Fowler J."/>
            <person name="Hinnebusch J."/>
            <person name="Marceau M."/>
            <person name="Medigue C."/>
            <person name="Simonet M."/>
            <person name="Chenal-Francisque V."/>
            <person name="Souza B."/>
            <person name="Dacheux D."/>
            <person name="Elliott J.M."/>
            <person name="Derbise A."/>
            <person name="Hauser L.J."/>
            <person name="Garcia E."/>
        </authorList>
    </citation>
    <scope>NUCLEOTIDE SEQUENCE [LARGE SCALE GENOMIC DNA]</scope>
    <source>
        <strain evidence="2">IP32953</strain>
        <plasmid evidence="2">Plasmid pYV</plasmid>
    </source>
</reference>
<dbReference type="AlphaFoldDB" id="Q663L8"/>
<evidence type="ECO:0000313" key="2">
    <source>
        <dbReference type="Proteomes" id="UP000001011"/>
    </source>
</evidence>
<geneLocation type="plasmid" evidence="1 2">
    <name>pYV</name>
</geneLocation>
<protein>
    <submittedName>
        <fullName evidence="1">Uncharacterized protein</fullName>
    </submittedName>
</protein>
<dbReference type="Proteomes" id="UP000001011">
    <property type="component" value="Plasmid pYV"/>
</dbReference>
<evidence type="ECO:0000313" key="1">
    <source>
        <dbReference type="EMBL" id="CAF25391.1"/>
    </source>
</evidence>
<sequence length="31" mass="3380">MAGIETTAPKYTDLKFNDIAGKVDSAAIQYF</sequence>
<organism evidence="1 2">
    <name type="scientific">Yersinia pseudotuberculosis serotype I (strain IP32953)</name>
    <dbReference type="NCBI Taxonomy" id="273123"/>
    <lineage>
        <taxon>Bacteria</taxon>
        <taxon>Pseudomonadati</taxon>
        <taxon>Pseudomonadota</taxon>
        <taxon>Gammaproteobacteria</taxon>
        <taxon>Enterobacterales</taxon>
        <taxon>Yersiniaceae</taxon>
        <taxon>Yersinia</taxon>
    </lineage>
</organism>
<dbReference type="EMBL" id="BX936399">
    <property type="protein sequence ID" value="CAF25391.1"/>
    <property type="molecule type" value="Genomic_DNA"/>
</dbReference>
<name>Q663L8_YERPS</name>
<accession>Q663L8</accession>
<proteinExistence type="predicted"/>